<feature type="region of interest" description="Disordered" evidence="1">
    <location>
        <begin position="323"/>
        <end position="402"/>
    </location>
</feature>
<reference evidence="3" key="1">
    <citation type="submission" date="2020-02" db="EMBL/GenBank/DDBJ databases">
        <authorList>
            <person name="Scholz U."/>
            <person name="Mascher M."/>
            <person name="Fiebig A."/>
        </authorList>
    </citation>
    <scope>NUCLEOTIDE SEQUENCE</scope>
</reference>
<dbReference type="InterPro" id="IPR001012">
    <property type="entry name" value="UBX_dom"/>
</dbReference>
<dbReference type="SUPFAM" id="SSF54236">
    <property type="entry name" value="Ubiquitin-like"/>
    <property type="match status" value="1"/>
</dbReference>
<dbReference type="SMART" id="SM00166">
    <property type="entry name" value="UBX"/>
    <property type="match status" value="1"/>
</dbReference>
<dbReference type="InterPro" id="IPR029071">
    <property type="entry name" value="Ubiquitin-like_domsf"/>
</dbReference>
<evidence type="ECO:0000313" key="4">
    <source>
        <dbReference type="Proteomes" id="UP000663760"/>
    </source>
</evidence>
<keyword evidence="4" id="KW-1185">Reference proteome</keyword>
<feature type="compositionally biased region" description="Polar residues" evidence="1">
    <location>
        <begin position="91"/>
        <end position="104"/>
    </location>
</feature>
<dbReference type="PROSITE" id="PS50033">
    <property type="entry name" value="UBX"/>
    <property type="match status" value="1"/>
</dbReference>
<feature type="compositionally biased region" description="Low complexity" evidence="1">
    <location>
        <begin position="24"/>
        <end position="36"/>
    </location>
</feature>
<dbReference type="Gene3D" id="3.10.20.90">
    <property type="entry name" value="Phosphatidylinositol 3-kinase Catalytic Subunit, Chain A, domain 1"/>
    <property type="match status" value="1"/>
</dbReference>
<feature type="domain" description="UBX" evidence="2">
    <location>
        <begin position="184"/>
        <end position="255"/>
    </location>
</feature>
<feature type="region of interest" description="Disordered" evidence="1">
    <location>
        <begin position="144"/>
        <end position="176"/>
    </location>
</feature>
<dbReference type="OrthoDB" id="2445133at2759"/>
<dbReference type="AlphaFoldDB" id="A0A7I8KGN4"/>
<accession>A0A7I8KGN4</accession>
<evidence type="ECO:0000313" key="3">
    <source>
        <dbReference type="EMBL" id="CAA7396436.1"/>
    </source>
</evidence>
<evidence type="ECO:0000259" key="2">
    <source>
        <dbReference type="PROSITE" id="PS50033"/>
    </source>
</evidence>
<protein>
    <recommendedName>
        <fullName evidence="2">UBX domain-containing protein</fullName>
    </recommendedName>
</protein>
<dbReference type="PANTHER" id="PTHR47770">
    <property type="entry name" value="PLANT UBX DOMAIN-CONTAINING PROTEIN 11"/>
    <property type="match status" value="1"/>
</dbReference>
<dbReference type="CDD" id="cd01767">
    <property type="entry name" value="UBX"/>
    <property type="match status" value="1"/>
</dbReference>
<dbReference type="EMBL" id="LR746268">
    <property type="protein sequence ID" value="CAA7396436.1"/>
    <property type="molecule type" value="Genomic_DNA"/>
</dbReference>
<proteinExistence type="predicted"/>
<evidence type="ECO:0000256" key="1">
    <source>
        <dbReference type="SAM" id="MobiDB-lite"/>
    </source>
</evidence>
<feature type="compositionally biased region" description="Basic and acidic residues" evidence="1">
    <location>
        <begin position="53"/>
        <end position="62"/>
    </location>
</feature>
<organism evidence="3 4">
    <name type="scientific">Spirodela intermedia</name>
    <name type="common">Intermediate duckweed</name>
    <dbReference type="NCBI Taxonomy" id="51605"/>
    <lineage>
        <taxon>Eukaryota</taxon>
        <taxon>Viridiplantae</taxon>
        <taxon>Streptophyta</taxon>
        <taxon>Embryophyta</taxon>
        <taxon>Tracheophyta</taxon>
        <taxon>Spermatophyta</taxon>
        <taxon>Magnoliopsida</taxon>
        <taxon>Liliopsida</taxon>
        <taxon>Araceae</taxon>
        <taxon>Lemnoideae</taxon>
        <taxon>Spirodela</taxon>
    </lineage>
</organism>
<feature type="compositionally biased region" description="Polar residues" evidence="1">
    <location>
        <begin position="37"/>
        <end position="51"/>
    </location>
</feature>
<dbReference type="PANTHER" id="PTHR47770:SF1">
    <property type="entry name" value="PLANT UBX DOMAIN-CONTAINING PROTEIN 11"/>
    <property type="match status" value="1"/>
</dbReference>
<dbReference type="Pfam" id="PF00789">
    <property type="entry name" value="UBX"/>
    <property type="match status" value="1"/>
</dbReference>
<feature type="compositionally biased region" description="Polar residues" evidence="1">
    <location>
        <begin position="345"/>
        <end position="361"/>
    </location>
</feature>
<dbReference type="Proteomes" id="UP000663760">
    <property type="component" value="Chromosome 5"/>
</dbReference>
<gene>
    <name evidence="3" type="ORF">SI8410_05007099</name>
</gene>
<sequence length="402" mass="42612">MEQSTLVDQRETTAAILTAALASKKLDSSSSILASSEKGNSSIVDTPSTSGGRLEENDKEPDGNNSSPDAIVEDEQSGSMGLGGDGIQLRAENNTNGSGVASTVRQEEINLSDGSLASETTISTETRFANSNSELVRKSSEIATEMEGKGEQAMNRSAALQSAAKSDGDPPRTSKSIKLTDVHLNIRLPSGARLQLRSPLTDTLQSVKNYVDENAASSLGTYDLAIPYPRKIFMDQDMSLPLSELGFASREALIVVPHRHAAVAQRSHPAAYHPSGESEAHQGDNEGGYFALLKRILSFINPFSYLGGASHSAPELAPSALQQQGPAFQGNPSGAERSYRPYASNKGTPQAGSSSSTTRNQAPARAGSNIHTLRDVEGEDPSNDRNLFWNGNSTEFGGDDKN</sequence>
<name>A0A7I8KGN4_SPIIN</name>
<feature type="compositionally biased region" description="Polar residues" evidence="1">
    <location>
        <begin position="154"/>
        <end position="164"/>
    </location>
</feature>
<feature type="region of interest" description="Disordered" evidence="1">
    <location>
        <begin position="24"/>
        <end position="106"/>
    </location>
</feature>
<feature type="compositionally biased region" description="Polar residues" evidence="1">
    <location>
        <begin position="323"/>
        <end position="332"/>
    </location>
</feature>